<dbReference type="PANTHER" id="PTHR30258">
    <property type="entry name" value="TYPE II SECRETION SYSTEM PROTEIN GSPE-RELATED"/>
    <property type="match status" value="1"/>
</dbReference>
<reference evidence="6" key="1">
    <citation type="submission" date="2020-10" db="EMBL/GenBank/DDBJ databases">
        <authorList>
            <person name="Gilroy R."/>
        </authorList>
    </citation>
    <scope>NUCLEOTIDE SEQUENCE</scope>
    <source>
        <strain evidence="6">CHK184-20233</strain>
    </source>
</reference>
<dbReference type="CDD" id="cd01129">
    <property type="entry name" value="PulE-GspE-like"/>
    <property type="match status" value="1"/>
</dbReference>
<dbReference type="GO" id="GO:0016887">
    <property type="term" value="F:ATP hydrolysis activity"/>
    <property type="evidence" value="ECO:0007669"/>
    <property type="project" value="TreeGrafter"/>
</dbReference>
<feature type="compositionally biased region" description="Basic and acidic residues" evidence="4">
    <location>
        <begin position="433"/>
        <end position="449"/>
    </location>
</feature>
<organism evidence="6 7">
    <name type="scientific">Candidatus Onthousia excrementipullorum</name>
    <dbReference type="NCBI Taxonomy" id="2840884"/>
    <lineage>
        <taxon>Bacteria</taxon>
        <taxon>Bacillati</taxon>
        <taxon>Bacillota</taxon>
        <taxon>Bacilli</taxon>
        <taxon>Candidatus Onthousia</taxon>
    </lineage>
</organism>
<dbReference type="InterPro" id="IPR001482">
    <property type="entry name" value="T2SS/T4SS_dom"/>
</dbReference>
<dbReference type="SUPFAM" id="SSF52540">
    <property type="entry name" value="P-loop containing nucleoside triphosphate hydrolases"/>
    <property type="match status" value="1"/>
</dbReference>
<protein>
    <submittedName>
        <fullName evidence="6">Type II/IV secretion system protein</fullName>
    </submittedName>
</protein>
<keyword evidence="2" id="KW-0547">Nucleotide-binding</keyword>
<dbReference type="Pfam" id="PF00437">
    <property type="entry name" value="T2SSE"/>
    <property type="match status" value="1"/>
</dbReference>
<evidence type="ECO:0000256" key="2">
    <source>
        <dbReference type="ARBA" id="ARBA00022741"/>
    </source>
</evidence>
<evidence type="ECO:0000256" key="4">
    <source>
        <dbReference type="SAM" id="MobiDB-lite"/>
    </source>
</evidence>
<dbReference type="AlphaFoldDB" id="A0A9D1DTG2"/>
<reference evidence="6" key="2">
    <citation type="journal article" date="2021" name="PeerJ">
        <title>Extensive microbial diversity within the chicken gut microbiome revealed by metagenomics and culture.</title>
        <authorList>
            <person name="Gilroy R."/>
            <person name="Ravi A."/>
            <person name="Getino M."/>
            <person name="Pursley I."/>
            <person name="Horton D.L."/>
            <person name="Alikhan N.F."/>
            <person name="Baker D."/>
            <person name="Gharbi K."/>
            <person name="Hall N."/>
            <person name="Watson M."/>
            <person name="Adriaenssens E.M."/>
            <person name="Foster-Nyarko E."/>
            <person name="Jarju S."/>
            <person name="Secka A."/>
            <person name="Antonio M."/>
            <person name="Oren A."/>
            <person name="Chaudhuri R.R."/>
            <person name="La Ragione R."/>
            <person name="Hildebrand F."/>
            <person name="Pallen M.J."/>
        </authorList>
    </citation>
    <scope>NUCLEOTIDE SEQUENCE</scope>
    <source>
        <strain evidence="6">CHK184-20233</strain>
    </source>
</reference>
<dbReference type="Gene3D" id="3.30.450.90">
    <property type="match status" value="1"/>
</dbReference>
<comment type="similarity">
    <text evidence="1">Belongs to the GSP E family.</text>
</comment>
<sequence>MVTYDMTKTPIVNVVDDIIAKASEAGASDIHFDPRENSLMVRFRIDGDLRDYTEIPKIYERNLITRIKLIANMNITESRLPQDGSIKGTIKGINLETRVSTLPTNEGEKCVIRILDYSRSLEGIESLGFNDDNFKKLKKMIAEPNGIILITGATGSGKSTTVYSILQVLNKKETNIITVEDPIEMNLEGLNQVQVNSEIGLDFATVLRSILRQDPNVILIGEIRDSETAKIAVRASITGHLVLSTIHTNNSLSTIERLLDMNVERYLLSSALTGIISQKLAKMVCHHCRIKEKTTPYQKKIFKLALGKDIEEIYNANPKGCDKCNKGYHGRIAIQEVLMINDEIRNALNEENLEKEDLNKLVYKSDVITMLQDGLMKVLDGSTTFDEIYKIIDVDDDLDVYCKIRGIEYNENNEESKDRDKSETVASKLNLKSKKETKMPQSIEIKENTNSEITPESITINDKQKEEEIL</sequence>
<feature type="region of interest" description="Disordered" evidence="4">
    <location>
        <begin position="412"/>
        <end position="470"/>
    </location>
</feature>
<feature type="compositionally biased region" description="Polar residues" evidence="4">
    <location>
        <begin position="450"/>
        <end position="461"/>
    </location>
</feature>
<comment type="caution">
    <text evidence="6">The sequence shown here is derived from an EMBL/GenBank/DDBJ whole genome shotgun (WGS) entry which is preliminary data.</text>
</comment>
<dbReference type="GO" id="GO:0005886">
    <property type="term" value="C:plasma membrane"/>
    <property type="evidence" value="ECO:0007669"/>
    <property type="project" value="TreeGrafter"/>
</dbReference>
<evidence type="ECO:0000256" key="1">
    <source>
        <dbReference type="ARBA" id="ARBA00006611"/>
    </source>
</evidence>
<gene>
    <name evidence="6" type="ORF">IAB38_00710</name>
</gene>
<proteinExistence type="inferred from homology"/>
<evidence type="ECO:0000313" key="7">
    <source>
        <dbReference type="Proteomes" id="UP000824232"/>
    </source>
</evidence>
<accession>A0A9D1DTG2</accession>
<dbReference type="PANTHER" id="PTHR30258:SF1">
    <property type="entry name" value="PROTEIN TRANSPORT PROTEIN HOFB HOMOLOG"/>
    <property type="match status" value="1"/>
</dbReference>
<evidence type="ECO:0000256" key="3">
    <source>
        <dbReference type="ARBA" id="ARBA00022840"/>
    </source>
</evidence>
<evidence type="ECO:0000313" key="6">
    <source>
        <dbReference type="EMBL" id="HIR58549.1"/>
    </source>
</evidence>
<dbReference type="Gene3D" id="3.40.50.300">
    <property type="entry name" value="P-loop containing nucleotide triphosphate hydrolases"/>
    <property type="match status" value="1"/>
</dbReference>
<dbReference type="InterPro" id="IPR003593">
    <property type="entry name" value="AAA+_ATPase"/>
</dbReference>
<dbReference type="Proteomes" id="UP000824232">
    <property type="component" value="Unassembled WGS sequence"/>
</dbReference>
<keyword evidence="3" id="KW-0067">ATP-binding</keyword>
<feature type="domain" description="AAA+ ATPase" evidence="5">
    <location>
        <begin position="144"/>
        <end position="265"/>
    </location>
</feature>
<dbReference type="InterPro" id="IPR027417">
    <property type="entry name" value="P-loop_NTPase"/>
</dbReference>
<dbReference type="SMART" id="SM00382">
    <property type="entry name" value="AAA"/>
    <property type="match status" value="1"/>
</dbReference>
<dbReference type="EMBL" id="DVHC01000010">
    <property type="protein sequence ID" value="HIR58549.1"/>
    <property type="molecule type" value="Genomic_DNA"/>
</dbReference>
<evidence type="ECO:0000259" key="5">
    <source>
        <dbReference type="SMART" id="SM00382"/>
    </source>
</evidence>
<dbReference type="GO" id="GO:0005524">
    <property type="term" value="F:ATP binding"/>
    <property type="evidence" value="ECO:0007669"/>
    <property type="project" value="UniProtKB-KW"/>
</dbReference>
<feature type="compositionally biased region" description="Basic and acidic residues" evidence="4">
    <location>
        <begin position="412"/>
        <end position="423"/>
    </location>
</feature>
<name>A0A9D1DTG2_9FIRM</name>